<evidence type="ECO:0000256" key="1">
    <source>
        <dbReference type="SAM" id="MobiDB-lite"/>
    </source>
</evidence>
<evidence type="ECO:0000313" key="3">
    <source>
        <dbReference type="Proteomes" id="UP001500443"/>
    </source>
</evidence>
<dbReference type="EMBL" id="BAAAPF010000067">
    <property type="protein sequence ID" value="GAA2122605.1"/>
    <property type="molecule type" value="Genomic_DNA"/>
</dbReference>
<feature type="compositionally biased region" description="Basic residues" evidence="1">
    <location>
        <begin position="117"/>
        <end position="137"/>
    </location>
</feature>
<evidence type="ECO:0000313" key="2">
    <source>
        <dbReference type="EMBL" id="GAA2122605.1"/>
    </source>
</evidence>
<gene>
    <name evidence="2" type="ORF">GCM10009802_26600</name>
</gene>
<feature type="compositionally biased region" description="Low complexity" evidence="1">
    <location>
        <begin position="66"/>
        <end position="79"/>
    </location>
</feature>
<name>A0ABP5JTR8_9ACTN</name>
<keyword evidence="3" id="KW-1185">Reference proteome</keyword>
<proteinExistence type="predicted"/>
<dbReference type="Proteomes" id="UP001500443">
    <property type="component" value="Unassembled WGS sequence"/>
</dbReference>
<sequence length="137" mass="14469">MNTEGSSRADFMVGSVPGARILRAGVTAARDGSCLMTAMSVPRGPAWAASPTPPTPAWLQPAEEGAVAPGAARLPGIPRKPVRRPGRPAVAGPGPRPEVGDHVDHRVRRDHRDGGRGRRRPSSRARRCARHRGAGTR</sequence>
<accession>A0ABP5JTR8</accession>
<reference evidence="3" key="1">
    <citation type="journal article" date="2019" name="Int. J. Syst. Evol. Microbiol.">
        <title>The Global Catalogue of Microorganisms (GCM) 10K type strain sequencing project: providing services to taxonomists for standard genome sequencing and annotation.</title>
        <authorList>
            <consortium name="The Broad Institute Genomics Platform"/>
            <consortium name="The Broad Institute Genome Sequencing Center for Infectious Disease"/>
            <person name="Wu L."/>
            <person name="Ma J."/>
        </authorList>
    </citation>
    <scope>NUCLEOTIDE SEQUENCE [LARGE SCALE GENOMIC DNA]</scope>
    <source>
        <strain evidence="3">JCM 15481</strain>
    </source>
</reference>
<feature type="region of interest" description="Disordered" evidence="1">
    <location>
        <begin position="66"/>
        <end position="137"/>
    </location>
</feature>
<comment type="caution">
    <text evidence="2">The sequence shown here is derived from an EMBL/GenBank/DDBJ whole genome shotgun (WGS) entry which is preliminary data.</text>
</comment>
<organism evidence="2 3">
    <name type="scientific">Streptomyces synnematoformans</name>
    <dbReference type="NCBI Taxonomy" id="415721"/>
    <lineage>
        <taxon>Bacteria</taxon>
        <taxon>Bacillati</taxon>
        <taxon>Actinomycetota</taxon>
        <taxon>Actinomycetes</taxon>
        <taxon>Kitasatosporales</taxon>
        <taxon>Streptomycetaceae</taxon>
        <taxon>Streptomyces</taxon>
    </lineage>
</organism>
<protein>
    <submittedName>
        <fullName evidence="2">Uncharacterized protein</fullName>
    </submittedName>
</protein>